<feature type="transmembrane region" description="Helical" evidence="6">
    <location>
        <begin position="59"/>
        <end position="78"/>
    </location>
</feature>
<name>A0A0D2MFZ2_9CHLO</name>
<dbReference type="PANTHER" id="PTHR11119">
    <property type="entry name" value="XANTHINE-URACIL / VITAMIN C PERMEASE FAMILY MEMBER"/>
    <property type="match status" value="1"/>
</dbReference>
<dbReference type="Pfam" id="PF00860">
    <property type="entry name" value="Xan_ur_permease"/>
    <property type="match status" value="1"/>
</dbReference>
<reference evidence="7 8" key="1">
    <citation type="journal article" date="2013" name="BMC Genomics">
        <title>Reconstruction of the lipid metabolism for the microalga Monoraphidium neglectum from its genome sequence reveals characteristics suitable for biofuel production.</title>
        <authorList>
            <person name="Bogen C."/>
            <person name="Al-Dilaimi A."/>
            <person name="Albersmeier A."/>
            <person name="Wichmann J."/>
            <person name="Grundmann M."/>
            <person name="Rupp O."/>
            <person name="Lauersen K.J."/>
            <person name="Blifernez-Klassen O."/>
            <person name="Kalinowski J."/>
            <person name="Goesmann A."/>
            <person name="Mussgnug J.H."/>
            <person name="Kruse O."/>
        </authorList>
    </citation>
    <scope>NUCLEOTIDE SEQUENCE [LARGE SCALE GENOMIC DNA]</scope>
    <source>
        <strain evidence="7 8">SAG 48.87</strain>
    </source>
</reference>
<evidence type="ECO:0000256" key="5">
    <source>
        <dbReference type="ARBA" id="ARBA00023136"/>
    </source>
</evidence>
<sequence length="238" mass="25090">MHTHTFSSSGTTAYNENIGAIQITRVGSRFVVQLGAVCMIVMGLIGKFGGLFASLPSPLISGLFCIMFGLIAAVGLGMLVHTDQRCDRNIFIVGFGIYMSLSVAQYFTEYAAKNGGGPIYSGNAIVDNVLKQLPGAAGAPAGRWEWWEDDHMNAVYGLPFNLTRRWEARVGGPLHARTARALAPASGALDGVWRACVAMFTCGGHCGPQPEPAAVKAHADADVSVHSKPEVAPAIASV</sequence>
<proteinExistence type="inferred from homology"/>
<accession>A0A0D2MFZ2</accession>
<feature type="transmembrane region" description="Helical" evidence="6">
    <location>
        <begin position="30"/>
        <end position="53"/>
    </location>
</feature>
<keyword evidence="5 6" id="KW-0472">Membrane</keyword>
<dbReference type="GO" id="GO:0016020">
    <property type="term" value="C:membrane"/>
    <property type="evidence" value="ECO:0007669"/>
    <property type="project" value="UniProtKB-SubCell"/>
</dbReference>
<dbReference type="STRING" id="145388.A0A0D2MFZ2"/>
<dbReference type="OrthoDB" id="1641903at2759"/>
<evidence type="ECO:0000313" key="7">
    <source>
        <dbReference type="EMBL" id="KIY94015.1"/>
    </source>
</evidence>
<comment type="similarity">
    <text evidence="2">Belongs to the nucleobase:cation symporter-2 (NCS2) (TC 2.A.40) family.</text>
</comment>
<evidence type="ECO:0000256" key="4">
    <source>
        <dbReference type="ARBA" id="ARBA00022989"/>
    </source>
</evidence>
<keyword evidence="8" id="KW-1185">Reference proteome</keyword>
<evidence type="ECO:0000313" key="8">
    <source>
        <dbReference type="Proteomes" id="UP000054498"/>
    </source>
</evidence>
<dbReference type="KEGG" id="mng:MNEG_13947"/>
<evidence type="ECO:0000256" key="2">
    <source>
        <dbReference type="ARBA" id="ARBA00008821"/>
    </source>
</evidence>
<comment type="subcellular location">
    <subcellularLocation>
        <location evidence="1">Membrane</location>
        <topology evidence="1">Multi-pass membrane protein</topology>
    </subcellularLocation>
</comment>
<evidence type="ECO:0000256" key="3">
    <source>
        <dbReference type="ARBA" id="ARBA00022692"/>
    </source>
</evidence>
<feature type="transmembrane region" description="Helical" evidence="6">
    <location>
        <begin position="90"/>
        <end position="108"/>
    </location>
</feature>
<dbReference type="GeneID" id="25731460"/>
<organism evidence="7 8">
    <name type="scientific">Monoraphidium neglectum</name>
    <dbReference type="NCBI Taxonomy" id="145388"/>
    <lineage>
        <taxon>Eukaryota</taxon>
        <taxon>Viridiplantae</taxon>
        <taxon>Chlorophyta</taxon>
        <taxon>core chlorophytes</taxon>
        <taxon>Chlorophyceae</taxon>
        <taxon>CS clade</taxon>
        <taxon>Sphaeropleales</taxon>
        <taxon>Selenastraceae</taxon>
        <taxon>Monoraphidium</taxon>
    </lineage>
</organism>
<keyword evidence="3 6" id="KW-0812">Transmembrane</keyword>
<dbReference type="GO" id="GO:0022857">
    <property type="term" value="F:transmembrane transporter activity"/>
    <property type="evidence" value="ECO:0007669"/>
    <property type="project" value="InterPro"/>
</dbReference>
<dbReference type="InterPro" id="IPR006043">
    <property type="entry name" value="NCS2"/>
</dbReference>
<keyword evidence="4 6" id="KW-1133">Transmembrane helix</keyword>
<dbReference type="EMBL" id="KK104370">
    <property type="protein sequence ID" value="KIY94015.1"/>
    <property type="molecule type" value="Genomic_DNA"/>
</dbReference>
<evidence type="ECO:0000256" key="6">
    <source>
        <dbReference type="SAM" id="Phobius"/>
    </source>
</evidence>
<dbReference type="RefSeq" id="XP_013893035.1">
    <property type="nucleotide sequence ID" value="XM_014037581.1"/>
</dbReference>
<gene>
    <name evidence="7" type="ORF">MNEG_13947</name>
</gene>
<evidence type="ECO:0000256" key="1">
    <source>
        <dbReference type="ARBA" id="ARBA00004141"/>
    </source>
</evidence>
<protein>
    <submittedName>
        <fullName evidence="7">Nucleobase-ascorbate transporter 4</fullName>
    </submittedName>
</protein>
<dbReference type="AlphaFoldDB" id="A0A0D2MFZ2"/>
<dbReference type="Proteomes" id="UP000054498">
    <property type="component" value="Unassembled WGS sequence"/>
</dbReference>